<dbReference type="InterPro" id="IPR050194">
    <property type="entry name" value="Glycosyltransferase_grp1"/>
</dbReference>
<dbReference type="Gene3D" id="3.40.50.2000">
    <property type="entry name" value="Glycogen Phosphorylase B"/>
    <property type="match status" value="2"/>
</dbReference>
<reference evidence="2 3" key="1">
    <citation type="submission" date="2018-06" db="EMBL/GenBank/DDBJ databases">
        <title>Echinicola strongylocentroti sp. nov., isolated from a sea urchin Strongylocentrotus intermedius.</title>
        <authorList>
            <person name="Bae S.S."/>
        </authorList>
    </citation>
    <scope>NUCLEOTIDE SEQUENCE [LARGE SCALE GENOMIC DNA]</scope>
    <source>
        <strain evidence="2 3">MEBiC08714</strain>
    </source>
</reference>
<dbReference type="OrthoDB" id="7560678at2"/>
<evidence type="ECO:0000259" key="1">
    <source>
        <dbReference type="Pfam" id="PF00534"/>
    </source>
</evidence>
<evidence type="ECO:0000313" key="3">
    <source>
        <dbReference type="Proteomes" id="UP000248688"/>
    </source>
</evidence>
<dbReference type="GO" id="GO:0016757">
    <property type="term" value="F:glycosyltransferase activity"/>
    <property type="evidence" value="ECO:0007669"/>
    <property type="project" value="InterPro"/>
</dbReference>
<keyword evidence="3" id="KW-1185">Reference proteome</keyword>
<name>A0A2Z4IDZ1_9BACT</name>
<dbReference type="AlphaFoldDB" id="A0A2Z4IDZ1"/>
<dbReference type="Proteomes" id="UP000248688">
    <property type="component" value="Chromosome"/>
</dbReference>
<organism evidence="2 3">
    <name type="scientific">Echinicola strongylocentroti</name>
    <dbReference type="NCBI Taxonomy" id="1795355"/>
    <lineage>
        <taxon>Bacteria</taxon>
        <taxon>Pseudomonadati</taxon>
        <taxon>Bacteroidota</taxon>
        <taxon>Cytophagia</taxon>
        <taxon>Cytophagales</taxon>
        <taxon>Cyclobacteriaceae</taxon>
        <taxon>Echinicola</taxon>
    </lineage>
</organism>
<gene>
    <name evidence="2" type="ORF">DN752_02300</name>
</gene>
<dbReference type="EMBL" id="CP030041">
    <property type="protein sequence ID" value="AWW29060.1"/>
    <property type="molecule type" value="Genomic_DNA"/>
</dbReference>
<sequence>MEANKMKELVLITKRFPFFKTEAFLESEIKILAKAFDKVTIFPYEVDSYCRNVPDNVVVDCSFSTLYQKKKSRAVKTLLSGELAKAISVHWAMIRSAKDLNMLLKFVSNARAYSHFFSIQSERINQADLVYTYWFNEATYAFLKLKDAGIITPKVVTRGHRFDIYENQPTTRRFWPYRKYCLGQIGTVYSISDDGKQYLEKNYGHDTDIKIARLGVYDHQRVAKKSVPGDVCIVSVSRVAPMKRVDFIKKAIVQYALQHPEKRIKWTHFGDGEGWSALSDSEGVPTNMTLDLKGNVKNETIYAHYAQHSVDLFTNLSSSEGIPVSIMEAISFGIPVVATKVGGTGEIVGDSTGKLLPDHPTIEEVVTAYEEVLDGAFQAAQVRGFFNKYYNAEKNYAHFSSDLSGLNSPKKHLQPS</sequence>
<evidence type="ECO:0000313" key="2">
    <source>
        <dbReference type="EMBL" id="AWW29060.1"/>
    </source>
</evidence>
<dbReference type="KEGG" id="est:DN752_02300"/>
<protein>
    <recommendedName>
        <fullName evidence="1">Glycosyl transferase family 1 domain-containing protein</fullName>
    </recommendedName>
</protein>
<dbReference type="RefSeq" id="WP_112782480.1">
    <property type="nucleotide sequence ID" value="NZ_CP030041.1"/>
</dbReference>
<dbReference type="PANTHER" id="PTHR45947:SF3">
    <property type="entry name" value="SULFOQUINOVOSYL TRANSFERASE SQD2"/>
    <property type="match status" value="1"/>
</dbReference>
<dbReference type="SUPFAM" id="SSF53756">
    <property type="entry name" value="UDP-Glycosyltransferase/glycogen phosphorylase"/>
    <property type="match status" value="1"/>
</dbReference>
<dbReference type="PANTHER" id="PTHR45947">
    <property type="entry name" value="SULFOQUINOVOSYL TRANSFERASE SQD2"/>
    <property type="match status" value="1"/>
</dbReference>
<dbReference type="Pfam" id="PF00534">
    <property type="entry name" value="Glycos_transf_1"/>
    <property type="match status" value="1"/>
</dbReference>
<proteinExistence type="predicted"/>
<accession>A0A2Z4IDZ1</accession>
<dbReference type="InterPro" id="IPR001296">
    <property type="entry name" value="Glyco_trans_1"/>
</dbReference>
<feature type="domain" description="Glycosyl transferase family 1" evidence="1">
    <location>
        <begin position="223"/>
        <end position="375"/>
    </location>
</feature>